<keyword evidence="4" id="KW-0808">Transferase</keyword>
<dbReference type="SMART" id="SM00220">
    <property type="entry name" value="S_TKc"/>
    <property type="match status" value="1"/>
</dbReference>
<feature type="compositionally biased region" description="Low complexity" evidence="2">
    <location>
        <begin position="1"/>
        <end position="11"/>
    </location>
</feature>
<evidence type="ECO:0000256" key="2">
    <source>
        <dbReference type="SAM" id="MobiDB-lite"/>
    </source>
</evidence>
<organism evidence="4 5">
    <name type="scientific">Skeletonema marinoi</name>
    <dbReference type="NCBI Taxonomy" id="267567"/>
    <lineage>
        <taxon>Eukaryota</taxon>
        <taxon>Sar</taxon>
        <taxon>Stramenopiles</taxon>
        <taxon>Ochrophyta</taxon>
        <taxon>Bacillariophyta</taxon>
        <taxon>Coscinodiscophyceae</taxon>
        <taxon>Thalassiosirophycidae</taxon>
        <taxon>Thalassiosirales</taxon>
        <taxon>Skeletonemataceae</taxon>
        <taxon>Skeletonema</taxon>
        <taxon>Skeletonema marinoi-dohrnii complex</taxon>
    </lineage>
</organism>
<dbReference type="SUPFAM" id="SSF57997">
    <property type="entry name" value="Tropomyosin"/>
    <property type="match status" value="1"/>
</dbReference>
<dbReference type="EMBL" id="JATAAI010000002">
    <property type="protein sequence ID" value="KAK1747659.1"/>
    <property type="molecule type" value="Genomic_DNA"/>
</dbReference>
<dbReference type="Gene3D" id="1.10.510.10">
    <property type="entry name" value="Transferase(Phosphotransferase) domain 1"/>
    <property type="match status" value="1"/>
</dbReference>
<dbReference type="InterPro" id="IPR011009">
    <property type="entry name" value="Kinase-like_dom_sf"/>
</dbReference>
<dbReference type="PROSITE" id="PS50011">
    <property type="entry name" value="PROTEIN_KINASE_DOM"/>
    <property type="match status" value="1"/>
</dbReference>
<dbReference type="InterPro" id="IPR000719">
    <property type="entry name" value="Prot_kinase_dom"/>
</dbReference>
<keyword evidence="1" id="KW-0175">Coiled coil</keyword>
<dbReference type="Proteomes" id="UP001224775">
    <property type="component" value="Unassembled WGS sequence"/>
</dbReference>
<evidence type="ECO:0000313" key="5">
    <source>
        <dbReference type="Proteomes" id="UP001224775"/>
    </source>
</evidence>
<dbReference type="PANTHER" id="PTHR24362:SF309">
    <property type="entry name" value="PROTEIN KINASE DOMAIN-CONTAINING PROTEIN"/>
    <property type="match status" value="1"/>
</dbReference>
<feature type="domain" description="Protein kinase" evidence="3">
    <location>
        <begin position="259"/>
        <end position="522"/>
    </location>
</feature>
<keyword evidence="4" id="KW-0418">Kinase</keyword>
<feature type="region of interest" description="Disordered" evidence="2">
    <location>
        <begin position="1"/>
        <end position="25"/>
    </location>
</feature>
<evidence type="ECO:0000313" key="4">
    <source>
        <dbReference type="EMBL" id="KAK1747659.1"/>
    </source>
</evidence>
<dbReference type="Pfam" id="PF00069">
    <property type="entry name" value="Pkinase"/>
    <property type="match status" value="1"/>
</dbReference>
<comment type="caution">
    <text evidence="4">The sequence shown here is derived from an EMBL/GenBank/DDBJ whole genome shotgun (WGS) entry which is preliminary data.</text>
</comment>
<dbReference type="GO" id="GO:0005524">
    <property type="term" value="F:ATP binding"/>
    <property type="evidence" value="ECO:0007669"/>
    <property type="project" value="InterPro"/>
</dbReference>
<dbReference type="EC" id="2.7.11.-" evidence="4"/>
<reference evidence="4" key="1">
    <citation type="submission" date="2023-06" db="EMBL/GenBank/DDBJ databases">
        <title>Survivors Of The Sea: Transcriptome response of Skeletonema marinoi to long-term dormancy.</title>
        <authorList>
            <person name="Pinder M.I.M."/>
            <person name="Kourtchenko O."/>
            <person name="Robertson E.K."/>
            <person name="Larsson T."/>
            <person name="Maumus F."/>
            <person name="Osuna-Cruz C.M."/>
            <person name="Vancaester E."/>
            <person name="Stenow R."/>
            <person name="Vandepoele K."/>
            <person name="Ploug H."/>
            <person name="Bruchert V."/>
            <person name="Godhe A."/>
            <person name="Topel M."/>
        </authorList>
    </citation>
    <scope>NUCLEOTIDE SEQUENCE</scope>
    <source>
        <strain evidence="4">R05AC</strain>
    </source>
</reference>
<dbReference type="PANTHER" id="PTHR24362">
    <property type="entry name" value="SERINE/THREONINE-PROTEIN KINASE NEK"/>
    <property type="match status" value="1"/>
</dbReference>
<accession>A0AAD9DIR3</accession>
<dbReference type="SUPFAM" id="SSF56112">
    <property type="entry name" value="Protein kinase-like (PK-like)"/>
    <property type="match status" value="1"/>
</dbReference>
<keyword evidence="5" id="KW-1185">Reference proteome</keyword>
<dbReference type="AlphaFoldDB" id="A0AAD9DIR3"/>
<protein>
    <submittedName>
        <fullName evidence="4">Serine/threonine-protein kinase</fullName>
        <ecNumber evidence="4">2.7.11.-</ecNumber>
    </submittedName>
</protein>
<evidence type="ECO:0000256" key="1">
    <source>
        <dbReference type="SAM" id="Coils"/>
    </source>
</evidence>
<proteinExistence type="predicted"/>
<name>A0AAD9DIR3_9STRA</name>
<evidence type="ECO:0000259" key="3">
    <source>
        <dbReference type="PROSITE" id="PS50011"/>
    </source>
</evidence>
<dbReference type="GO" id="GO:0004672">
    <property type="term" value="F:protein kinase activity"/>
    <property type="evidence" value="ECO:0007669"/>
    <property type="project" value="InterPro"/>
</dbReference>
<feature type="coiled-coil region" evidence="1">
    <location>
        <begin position="39"/>
        <end position="129"/>
    </location>
</feature>
<sequence>MVSAVVAAQQQEHQHHSIRSPPPAQTAVSSLESALESAVTNLEYMQEQLQLRVVDLEKELTSTKNELSTSQNELDIAVSDLQLAQQQLTESQRQFEELEIALGESEDAARRAEMRAERLQSELTSLKEDQKSGVMYNGDSDSVVAVLWLKRKPVDSASAAAAASSSIPTLNEWIAIKGSTEGDVQISGKVTNHPTIDDGDAIVTSPLMDPSQAKERKIVSTSSGSRYRLGTPLTLPSSAASVDVNEAKNKFNQQKEERRQQILARARTSSESIPEITDQTLGNGRYILAGKAIPSVNGRSLIQTAYRSTPLGTATGEPLIIKISGGLKKGQFIRRKEFLLNAGEEMPGMSALVMQRGVDDVKAFMPKVGGKLEGPLLLDCAVTALRCMEALHGVRLVWNDLKTENFVVVEDERTGDISFLDFTPEACPPEFAKSFMTGEAESFSLEYNYDVWSYGMFLYEISTGRGFFDGVSAEQITKKLPTFEPLVENVPDPTLADLISKCLSITPRDRPSLARISKHPYFDGYAGNSKNPFDFLFGGKSS</sequence>
<gene>
    <name evidence="4" type="ORF">QTG54_001622</name>
</gene>